<feature type="region of interest" description="Disordered" evidence="1">
    <location>
        <begin position="1"/>
        <end position="46"/>
    </location>
</feature>
<dbReference type="Proteomes" id="UP000026961">
    <property type="component" value="Chromosome 8"/>
</dbReference>
<feature type="region of interest" description="Disordered" evidence="1">
    <location>
        <begin position="70"/>
        <end position="122"/>
    </location>
</feature>
<proteinExistence type="predicted"/>
<feature type="compositionally biased region" description="Basic and acidic residues" evidence="1">
    <location>
        <begin position="1"/>
        <end position="17"/>
    </location>
</feature>
<sequence>MDSKHDHGDAEQEHHEEDEGDGRPAAADAGDVRRNCRRRSEEAYHGQVAAECCWIAGRRRLGFDAGEDEACAGEDTDEPDEWDIADLGVGPTDANREDSRADRKKRDDETQLVIHHRRRPCN</sequence>
<dbReference type="HOGENOM" id="CLU_2030369_0_0_1"/>
<feature type="compositionally biased region" description="Basic and acidic residues" evidence="1">
    <location>
        <begin position="30"/>
        <end position="44"/>
    </location>
</feature>
<keyword evidence="3" id="KW-1185">Reference proteome</keyword>
<dbReference type="AlphaFoldDB" id="A0A0E0ARP1"/>
<organism evidence="2">
    <name type="scientific">Oryza glumipatula</name>
    <dbReference type="NCBI Taxonomy" id="40148"/>
    <lineage>
        <taxon>Eukaryota</taxon>
        <taxon>Viridiplantae</taxon>
        <taxon>Streptophyta</taxon>
        <taxon>Embryophyta</taxon>
        <taxon>Tracheophyta</taxon>
        <taxon>Spermatophyta</taxon>
        <taxon>Magnoliopsida</taxon>
        <taxon>Liliopsida</taxon>
        <taxon>Poales</taxon>
        <taxon>Poaceae</taxon>
        <taxon>BOP clade</taxon>
        <taxon>Oryzoideae</taxon>
        <taxon>Oryzeae</taxon>
        <taxon>Oryzinae</taxon>
        <taxon>Oryza</taxon>
    </lineage>
</organism>
<protein>
    <submittedName>
        <fullName evidence="2">Uncharacterized protein</fullName>
    </submittedName>
</protein>
<evidence type="ECO:0000256" key="1">
    <source>
        <dbReference type="SAM" id="MobiDB-lite"/>
    </source>
</evidence>
<reference evidence="2" key="1">
    <citation type="submission" date="2015-04" db="UniProtKB">
        <authorList>
            <consortium name="EnsemblPlants"/>
        </authorList>
    </citation>
    <scope>IDENTIFICATION</scope>
</reference>
<dbReference type="EnsemblPlants" id="OGLUM08G05280.1">
    <property type="protein sequence ID" value="OGLUM08G05280.1"/>
    <property type="gene ID" value="OGLUM08G05280"/>
</dbReference>
<name>A0A0E0ARP1_9ORYZ</name>
<evidence type="ECO:0000313" key="2">
    <source>
        <dbReference type="EnsemblPlants" id="OGLUM08G05280.1"/>
    </source>
</evidence>
<reference evidence="2" key="2">
    <citation type="submission" date="2018-05" db="EMBL/GenBank/DDBJ databases">
        <title>OgluRS3 (Oryza glumaepatula Reference Sequence Version 3).</title>
        <authorList>
            <person name="Zhang J."/>
            <person name="Kudrna D."/>
            <person name="Lee S."/>
            <person name="Talag J."/>
            <person name="Welchert J."/>
            <person name="Wing R.A."/>
        </authorList>
    </citation>
    <scope>NUCLEOTIDE SEQUENCE [LARGE SCALE GENOMIC DNA]</scope>
</reference>
<evidence type="ECO:0000313" key="3">
    <source>
        <dbReference type="Proteomes" id="UP000026961"/>
    </source>
</evidence>
<dbReference type="Gramene" id="OGLUM08G05280.1">
    <property type="protein sequence ID" value="OGLUM08G05280.1"/>
    <property type="gene ID" value="OGLUM08G05280"/>
</dbReference>
<accession>A0A0E0ARP1</accession>
<feature type="compositionally biased region" description="Basic and acidic residues" evidence="1">
    <location>
        <begin position="94"/>
        <end position="109"/>
    </location>
</feature>
<feature type="compositionally biased region" description="Acidic residues" evidence="1">
    <location>
        <begin position="70"/>
        <end position="84"/>
    </location>
</feature>